<evidence type="ECO:0000256" key="1">
    <source>
        <dbReference type="ARBA" id="ARBA00004236"/>
    </source>
</evidence>
<evidence type="ECO:0000256" key="5">
    <source>
        <dbReference type="ARBA" id="ARBA00022729"/>
    </source>
</evidence>
<proteinExistence type="predicted"/>
<keyword evidence="8" id="KW-0472">Membrane</keyword>
<evidence type="ECO:0000256" key="6">
    <source>
        <dbReference type="ARBA" id="ARBA00022737"/>
    </source>
</evidence>
<dbReference type="Gene3D" id="3.30.420.10">
    <property type="entry name" value="Ribonuclease H-like superfamily/Ribonuclease H"/>
    <property type="match status" value="1"/>
</dbReference>
<accession>A0A8K0DKV6</accession>
<keyword evidence="5 9" id="KW-0732">Signal</keyword>
<keyword evidence="4" id="KW-0812">Transmembrane</keyword>
<keyword evidence="12" id="KW-1185">Reference proteome</keyword>
<dbReference type="EMBL" id="VTPC01000397">
    <property type="protein sequence ID" value="KAF2905944.1"/>
    <property type="molecule type" value="Genomic_DNA"/>
</dbReference>
<sequence length="2012" mass="228211">MVRYTLILWILLIQRYAEATECYFSEKDQEMGCIINSSKDLNTEISKALTDNSLINENIEKLHILISNLESFTIHSIGKWHKLKDLRFIGSNIKSLTSDAFVNLEALEVFGIDYSDIEYIDKNISNNLKSLKGLILRGNKSLEIFQNSFSDFASLETLQLAGDPAIEEINEDFFSSFVNLVNLDLSSCNIKTITKNAFVNLGKLKSLSLSGNALTSLPEGVFHSLEELEDLDLNVNNITELQRSHLTGLKKLKSLTAFKNQLTKLPSDLFEGLTEISSLRFDANEITEVENGVFDNLPNLAECHLPVNKIKKLPNGLFKNSPKLKYFDITGNELESICGVFSKNLQYLEYFNVDGSKIKNLQPNCFGEMPGLRTLEFRHNGVEEIRKGAFKNLQSLVHLNLEENHIGVISNGVFEEVPLLSRLSLNSNNITTLETNCFDDVENLSYLNLNNNKIEILPSFQKLLRLVALYLSNNVLTSLDDGVFKGLTKLSSLYLNGNHIVSIHQGCFKDLKKLSALTMADNGIATLPSFIFSELEELNTLDLQNNLIKNIEPNAFEGLSKLRSLKLTNNNIHSLPNGIFDPLKAIKVIDLSNNVIEHIPNKLFVGLASLKGIELNNNKISVIQPKSFYGLKNLETIDLSDNKLKTIDSDTFAGLSHILVIMLNNNTLTKISVSDFESLKSLYYVGVQGNELPPEVIDQFEQKYISNAKHFTLSAFRRDSLLIIRGQVGKNITEFKPFISLFKAIIDKNDRLDDVQKLFYLLKYLESDARALIDTLPLTNESYVKALKLLTDRYDDDSPSIASYIHSLIDLPVISKGNSQFIKNVKQLFGSLENLNQPVSQWDVLLAYLLLWKLDNGTRTAFQLNQKPKEIPTVDKVLKFIEEGAIAFEASNLSKFESTNSSKQTNKKVSNVTTSSNSKSKNSFNCKFCDARNHKIFKCNQFKNLKAPERITFINSKSLCKLCLDEHDIKNCGFLNKYKCKHCAKLHNNLLHISEAMESNPAIKSQGVFQDKNDNESQVQLTLCNNNKGNTNVILPVVKIGLYSSDGQLFVVKGLLDFGSQLSFITDELYKKLKISSFPKSLSIFGITKQESKTQMAAHVKLYSCTSSYNTEILCSIMPEITNNLPTSYFDKNEISLPKNVNLSNSEFNIPDKISVLLGADVLGEILEPGSLIIPNSRAKLLNTKFGYVVIGNVNQDLHKTSNLATALIVTSNEVKLTKIINKFWEVERVPKIFSERSSEQQLCEETFRNSVRNIDNRFQAASVRFFNLEKKFKRDPKLFLQYKEFIDEYVTSGDAKMIDLKEYEGKMDTTAYFLAHHPVIRNDKRATQIRVVFDGGLKTSKNISLNDVLLNGPVVQNELFDILILFRSYKYILITDIRQMYRSVMVHHNFKSFQNILWRDNPEEELKCLQLQTVTWGLKPSAYLATRCLIELADKYKDKYPLAAAALENNTYIDDILRGANDIEETLSLQNELISLLTLGHFQLHKWVANSSIQYNVQSGCFKMYCPINNIEEITFTKRKVLSFIAKIYDPLGFLGPIITNAKIIMQRICCSKISWDETLLPDLYDMWKTFAEGLISMPSFEIKRHLNFAEAETTDLLGFCDASNVAYGCAIYCRVIKKDGSILTNLVCSKSRISPINEKLTIPRAELNSQDSRVVLSWLKLNPYKLNNYVANRVSKINELTQNFKWNYIESNQNPSDLISRCTTPKTLANSRLWWKGPEFLTQPHLSILMQSEIESLENIPEVKSYVATTKAEYLPVNNILRVTGRLQNAKEINYSQQHPIILPKRSHITNLIIQNEHKILMHAGQRHVLASLSQEFWIISAIREIKKNIHKCLTCFKLKAKTTEQLMGSLPVDRVNQFRPFLKTSMDFFGPFSVRHSGLQRAIVTKAYVCLLICFSTKAIHLELCSDLTTDTFLACLKRFVSRRGTPSDIYCDNMSTSKGAANELQKLFDFSGLIKLIDQHLADPRVSIDGLKELDQPKKPDTTLKRNLGHSRVQIRPTTPLFQLEILI</sequence>
<dbReference type="SMART" id="SM00369">
    <property type="entry name" value="LRR_TYP"/>
    <property type="match status" value="20"/>
</dbReference>
<comment type="caution">
    <text evidence="11">The sequence shown here is derived from an EMBL/GenBank/DDBJ whole genome shotgun (WGS) entry which is preliminary data.</text>
</comment>
<dbReference type="InterPro" id="IPR001611">
    <property type="entry name" value="Leu-rich_rpt"/>
</dbReference>
<evidence type="ECO:0000313" key="12">
    <source>
        <dbReference type="Proteomes" id="UP000801492"/>
    </source>
</evidence>
<keyword evidence="7" id="KW-1133">Transmembrane helix</keyword>
<dbReference type="PANTHER" id="PTHR47331">
    <property type="entry name" value="PHD-TYPE DOMAIN-CONTAINING PROTEIN"/>
    <property type="match status" value="1"/>
</dbReference>
<keyword evidence="6" id="KW-0677">Repeat</keyword>
<dbReference type="SMART" id="SM00364">
    <property type="entry name" value="LRR_BAC"/>
    <property type="match status" value="5"/>
</dbReference>
<dbReference type="PROSITE" id="PS51450">
    <property type="entry name" value="LRR"/>
    <property type="match status" value="5"/>
</dbReference>
<dbReference type="InterPro" id="IPR005312">
    <property type="entry name" value="DUF1759"/>
</dbReference>
<dbReference type="SUPFAM" id="SSF53098">
    <property type="entry name" value="Ribonuclease H-like"/>
    <property type="match status" value="1"/>
</dbReference>
<dbReference type="PANTHER" id="PTHR47331:SF5">
    <property type="entry name" value="RIBONUCLEASE H"/>
    <property type="match status" value="1"/>
</dbReference>
<evidence type="ECO:0000256" key="2">
    <source>
        <dbReference type="ARBA" id="ARBA00022475"/>
    </source>
</evidence>
<dbReference type="FunFam" id="3.80.10.10:FF:001164">
    <property type="entry name" value="GH01279p"/>
    <property type="match status" value="2"/>
</dbReference>
<dbReference type="InterPro" id="IPR043502">
    <property type="entry name" value="DNA/RNA_pol_sf"/>
</dbReference>
<dbReference type="OrthoDB" id="2013775at2759"/>
<evidence type="ECO:0000259" key="10">
    <source>
        <dbReference type="Pfam" id="PF17921"/>
    </source>
</evidence>
<dbReference type="SUPFAM" id="SSF52058">
    <property type="entry name" value="L domain-like"/>
    <property type="match status" value="3"/>
</dbReference>
<dbReference type="Pfam" id="PF13855">
    <property type="entry name" value="LRR_8"/>
    <property type="match status" value="5"/>
</dbReference>
<reference evidence="11" key="1">
    <citation type="submission" date="2019-08" db="EMBL/GenBank/DDBJ databases">
        <title>The genome of the North American firefly Photinus pyralis.</title>
        <authorList>
            <consortium name="Photinus pyralis genome working group"/>
            <person name="Fallon T.R."/>
            <person name="Sander Lower S.E."/>
            <person name="Weng J.-K."/>
        </authorList>
    </citation>
    <scope>NUCLEOTIDE SEQUENCE</scope>
    <source>
        <strain evidence="11">TRF0915ILg1</strain>
        <tissue evidence="11">Whole body</tissue>
    </source>
</reference>
<dbReference type="Pfam" id="PF05380">
    <property type="entry name" value="Peptidase_A17"/>
    <property type="match status" value="1"/>
</dbReference>
<evidence type="ECO:0000256" key="4">
    <source>
        <dbReference type="ARBA" id="ARBA00022692"/>
    </source>
</evidence>
<dbReference type="Pfam" id="PF03564">
    <property type="entry name" value="DUF1759"/>
    <property type="match status" value="1"/>
</dbReference>
<dbReference type="GO" id="GO:0003676">
    <property type="term" value="F:nucleic acid binding"/>
    <property type="evidence" value="ECO:0007669"/>
    <property type="project" value="InterPro"/>
</dbReference>
<dbReference type="Pfam" id="PF17921">
    <property type="entry name" value="Integrase_H2C2"/>
    <property type="match status" value="1"/>
</dbReference>
<evidence type="ECO:0000256" key="7">
    <source>
        <dbReference type="ARBA" id="ARBA00022989"/>
    </source>
</evidence>
<evidence type="ECO:0000313" key="11">
    <source>
        <dbReference type="EMBL" id="KAF2905944.1"/>
    </source>
</evidence>
<dbReference type="InterPro" id="IPR041588">
    <property type="entry name" value="Integrase_H2C2"/>
</dbReference>
<evidence type="ECO:0000256" key="8">
    <source>
        <dbReference type="ARBA" id="ARBA00023136"/>
    </source>
</evidence>
<dbReference type="InterPro" id="IPR036397">
    <property type="entry name" value="RNaseH_sf"/>
</dbReference>
<dbReference type="SUPFAM" id="SSF56672">
    <property type="entry name" value="DNA/RNA polymerases"/>
    <property type="match status" value="1"/>
</dbReference>
<gene>
    <name evidence="11" type="ORF">ILUMI_00231</name>
</gene>
<dbReference type="Gene3D" id="3.80.10.10">
    <property type="entry name" value="Ribonuclease Inhibitor"/>
    <property type="match status" value="4"/>
</dbReference>
<name>A0A8K0DKV6_IGNLU</name>
<dbReference type="GO" id="GO:0005886">
    <property type="term" value="C:plasma membrane"/>
    <property type="evidence" value="ECO:0007669"/>
    <property type="project" value="UniProtKB-SubCell"/>
</dbReference>
<dbReference type="FunFam" id="3.80.10.10:FF:001438">
    <property type="entry name" value="Uncharacterized protein"/>
    <property type="match status" value="1"/>
</dbReference>
<feature type="chain" id="PRO_5035452827" description="Integrase zinc-binding domain-containing protein" evidence="9">
    <location>
        <begin position="20"/>
        <end position="2012"/>
    </location>
</feature>
<keyword evidence="3" id="KW-0433">Leucine-rich repeat</keyword>
<dbReference type="InterPro" id="IPR003591">
    <property type="entry name" value="Leu-rich_rpt_typical-subtyp"/>
</dbReference>
<evidence type="ECO:0000256" key="3">
    <source>
        <dbReference type="ARBA" id="ARBA00022614"/>
    </source>
</evidence>
<feature type="domain" description="Integrase zinc-binding" evidence="10">
    <location>
        <begin position="1792"/>
        <end position="1843"/>
    </location>
</feature>
<protein>
    <recommendedName>
        <fullName evidence="10">Integrase zinc-binding domain-containing protein</fullName>
    </recommendedName>
</protein>
<feature type="signal peptide" evidence="9">
    <location>
        <begin position="1"/>
        <end position="19"/>
    </location>
</feature>
<organism evidence="11 12">
    <name type="scientific">Ignelater luminosus</name>
    <name type="common">Cucubano</name>
    <name type="synonym">Pyrophorus luminosus</name>
    <dbReference type="NCBI Taxonomy" id="2038154"/>
    <lineage>
        <taxon>Eukaryota</taxon>
        <taxon>Metazoa</taxon>
        <taxon>Ecdysozoa</taxon>
        <taxon>Arthropoda</taxon>
        <taxon>Hexapoda</taxon>
        <taxon>Insecta</taxon>
        <taxon>Pterygota</taxon>
        <taxon>Neoptera</taxon>
        <taxon>Endopterygota</taxon>
        <taxon>Coleoptera</taxon>
        <taxon>Polyphaga</taxon>
        <taxon>Elateriformia</taxon>
        <taxon>Elateroidea</taxon>
        <taxon>Elateridae</taxon>
        <taxon>Agrypninae</taxon>
        <taxon>Pyrophorini</taxon>
        <taxon>Ignelater</taxon>
    </lineage>
</organism>
<keyword evidence="2" id="KW-1003">Cell membrane</keyword>
<dbReference type="GO" id="GO:0071897">
    <property type="term" value="P:DNA biosynthetic process"/>
    <property type="evidence" value="ECO:0007669"/>
    <property type="project" value="UniProtKB-ARBA"/>
</dbReference>
<dbReference type="InterPro" id="IPR032675">
    <property type="entry name" value="LRR_dom_sf"/>
</dbReference>
<dbReference type="GO" id="GO:0042575">
    <property type="term" value="C:DNA polymerase complex"/>
    <property type="evidence" value="ECO:0007669"/>
    <property type="project" value="UniProtKB-ARBA"/>
</dbReference>
<dbReference type="InterPro" id="IPR008042">
    <property type="entry name" value="Retrotrans_Pao"/>
</dbReference>
<evidence type="ECO:0000256" key="9">
    <source>
        <dbReference type="SAM" id="SignalP"/>
    </source>
</evidence>
<dbReference type="Proteomes" id="UP000801492">
    <property type="component" value="Unassembled WGS sequence"/>
</dbReference>
<dbReference type="InterPro" id="IPR012337">
    <property type="entry name" value="RNaseH-like_sf"/>
</dbReference>
<comment type="subcellular location">
    <subcellularLocation>
        <location evidence="1">Cell membrane</location>
    </subcellularLocation>
</comment>
<dbReference type="SMART" id="SM00365">
    <property type="entry name" value="LRR_SD22"/>
    <property type="match status" value="9"/>
</dbReference>